<organism evidence="4 5">
    <name type="scientific">Brevundimonas goettingensis</name>
    <dbReference type="NCBI Taxonomy" id="2774190"/>
    <lineage>
        <taxon>Bacteria</taxon>
        <taxon>Pseudomonadati</taxon>
        <taxon>Pseudomonadota</taxon>
        <taxon>Alphaproteobacteria</taxon>
        <taxon>Caulobacterales</taxon>
        <taxon>Caulobacteraceae</taxon>
        <taxon>Brevundimonas</taxon>
    </lineage>
</organism>
<evidence type="ECO:0000313" key="5">
    <source>
        <dbReference type="Proteomes" id="UP000663918"/>
    </source>
</evidence>
<feature type="signal peptide" evidence="2">
    <location>
        <begin position="1"/>
        <end position="20"/>
    </location>
</feature>
<dbReference type="GO" id="GO:0016020">
    <property type="term" value="C:membrane"/>
    <property type="evidence" value="ECO:0007669"/>
    <property type="project" value="UniProtKB-UniRule"/>
</dbReference>
<dbReference type="InterPro" id="IPR036737">
    <property type="entry name" value="OmpA-like_sf"/>
</dbReference>
<feature type="domain" description="OmpA-like" evidence="3">
    <location>
        <begin position="18"/>
        <end position="139"/>
    </location>
</feature>
<evidence type="ECO:0000256" key="2">
    <source>
        <dbReference type="SAM" id="SignalP"/>
    </source>
</evidence>
<sequence length="142" mass="15432">MKSLLLALAIVVTASSPVVATQSPDRVIVQFASDSDEVPAASLAELARFARAHPDRDFSIEGHAILSESDNSPNYAIGLSHRRANRVRAAIWNDDFERWQLSRSRTMIVSAYGASRPLAGAAPTDGRNRRVEVMITESATGR</sequence>
<dbReference type="SUPFAM" id="SSF103088">
    <property type="entry name" value="OmpA-like"/>
    <property type="match status" value="1"/>
</dbReference>
<dbReference type="AlphaFoldDB" id="A0A975C2P0"/>
<dbReference type="Proteomes" id="UP000663918">
    <property type="component" value="Chromosome"/>
</dbReference>
<name>A0A975C2P0_9CAUL</name>
<dbReference type="CDD" id="cd07185">
    <property type="entry name" value="OmpA_C-like"/>
    <property type="match status" value="1"/>
</dbReference>
<dbReference type="EMBL" id="CP062222">
    <property type="protein sequence ID" value="QTC90457.1"/>
    <property type="molecule type" value="Genomic_DNA"/>
</dbReference>
<dbReference type="Gene3D" id="3.30.1330.60">
    <property type="entry name" value="OmpA-like domain"/>
    <property type="match status" value="1"/>
</dbReference>
<keyword evidence="2" id="KW-0732">Signal</keyword>
<feature type="chain" id="PRO_5037377198" evidence="2">
    <location>
        <begin position="21"/>
        <end position="142"/>
    </location>
</feature>
<dbReference type="RefSeq" id="WP_207868872.1">
    <property type="nucleotide sequence ID" value="NZ_CP062222.1"/>
</dbReference>
<dbReference type="PANTHER" id="PTHR30329">
    <property type="entry name" value="STATOR ELEMENT OF FLAGELLAR MOTOR COMPLEX"/>
    <property type="match status" value="1"/>
</dbReference>
<gene>
    <name evidence="4" type="ORF">IFJ75_14390</name>
</gene>
<dbReference type="PROSITE" id="PS51123">
    <property type="entry name" value="OMPA_2"/>
    <property type="match status" value="1"/>
</dbReference>
<dbReference type="InterPro" id="IPR050330">
    <property type="entry name" value="Bact_OuterMem_StrucFunc"/>
</dbReference>
<keyword evidence="1" id="KW-0472">Membrane</keyword>
<dbReference type="InterPro" id="IPR006665">
    <property type="entry name" value="OmpA-like"/>
</dbReference>
<proteinExistence type="predicted"/>
<dbReference type="Pfam" id="PF00691">
    <property type="entry name" value="OmpA"/>
    <property type="match status" value="1"/>
</dbReference>
<accession>A0A975C2P0</accession>
<dbReference type="PANTHER" id="PTHR30329:SF21">
    <property type="entry name" value="LIPOPROTEIN YIAD-RELATED"/>
    <property type="match status" value="1"/>
</dbReference>
<reference evidence="4" key="1">
    <citation type="submission" date="2020-09" db="EMBL/GenBank/DDBJ databases">
        <title>Brevundimonas sp. LVF2 isolated from a puddle in Goettingen, Germany.</title>
        <authorList>
            <person name="Friedrich I."/>
            <person name="Klassen A."/>
            <person name="Hannes N."/>
            <person name="Schneider D."/>
            <person name="Hertel R."/>
            <person name="Daniel R."/>
        </authorList>
    </citation>
    <scope>NUCLEOTIDE SEQUENCE</scope>
    <source>
        <strain evidence="4">LVF2</strain>
    </source>
</reference>
<keyword evidence="5" id="KW-1185">Reference proteome</keyword>
<evidence type="ECO:0000313" key="4">
    <source>
        <dbReference type="EMBL" id="QTC90457.1"/>
    </source>
</evidence>
<evidence type="ECO:0000259" key="3">
    <source>
        <dbReference type="PROSITE" id="PS51123"/>
    </source>
</evidence>
<protein>
    <submittedName>
        <fullName evidence="4">OmpA family protein</fullName>
    </submittedName>
</protein>
<evidence type="ECO:0000256" key="1">
    <source>
        <dbReference type="PROSITE-ProRule" id="PRU00473"/>
    </source>
</evidence>
<dbReference type="KEGG" id="bgoe:IFJ75_14390"/>